<gene>
    <name evidence="1" type="ORF">GCM10022419_092940</name>
</gene>
<dbReference type="Proteomes" id="UP001500630">
    <property type="component" value="Unassembled WGS sequence"/>
</dbReference>
<dbReference type="SUPFAM" id="SSF82784">
    <property type="entry name" value="OsmC-like"/>
    <property type="match status" value="1"/>
</dbReference>
<dbReference type="Gene3D" id="3.30.300.20">
    <property type="match status" value="1"/>
</dbReference>
<evidence type="ECO:0008006" key="3">
    <source>
        <dbReference type="Google" id="ProtNLM"/>
    </source>
</evidence>
<accession>A0ABP6Z2N8</accession>
<evidence type="ECO:0000313" key="2">
    <source>
        <dbReference type="Proteomes" id="UP001500630"/>
    </source>
</evidence>
<organism evidence="1 2">
    <name type="scientific">Nonomuraea rosea</name>
    <dbReference type="NCBI Taxonomy" id="638574"/>
    <lineage>
        <taxon>Bacteria</taxon>
        <taxon>Bacillati</taxon>
        <taxon>Actinomycetota</taxon>
        <taxon>Actinomycetes</taxon>
        <taxon>Streptosporangiales</taxon>
        <taxon>Streptosporangiaceae</taxon>
        <taxon>Nonomuraea</taxon>
    </lineage>
</organism>
<name>A0ABP6Z2N8_9ACTN</name>
<dbReference type="InterPro" id="IPR003718">
    <property type="entry name" value="OsmC/Ohr_fam"/>
</dbReference>
<comment type="caution">
    <text evidence="1">The sequence shown here is derived from an EMBL/GenBank/DDBJ whole genome shotgun (WGS) entry which is preliminary data.</text>
</comment>
<evidence type="ECO:0000313" key="1">
    <source>
        <dbReference type="EMBL" id="GAA3595069.1"/>
    </source>
</evidence>
<sequence>MDMVDSVEAAKGDCCGGGRSAGRAVPGQVPCGGNTGLADTLKNGAGGSAGPRPHELLEAALASCMTISARMALDERGLADVKVSVSVTLERADAETRFRYDLVLDPPVDERHHKAVAERIARSPVRETLSKSLSFEPV</sequence>
<dbReference type="InterPro" id="IPR015946">
    <property type="entry name" value="KH_dom-like_a/b"/>
</dbReference>
<proteinExistence type="predicted"/>
<dbReference type="EMBL" id="BAABDQ010000029">
    <property type="protein sequence ID" value="GAA3595069.1"/>
    <property type="molecule type" value="Genomic_DNA"/>
</dbReference>
<keyword evidence="2" id="KW-1185">Reference proteome</keyword>
<protein>
    <recommendedName>
        <fullName evidence="3">OsmC family peroxiredoxin</fullName>
    </recommendedName>
</protein>
<reference evidence="2" key="1">
    <citation type="journal article" date="2019" name="Int. J. Syst. Evol. Microbiol.">
        <title>The Global Catalogue of Microorganisms (GCM) 10K type strain sequencing project: providing services to taxonomists for standard genome sequencing and annotation.</title>
        <authorList>
            <consortium name="The Broad Institute Genomics Platform"/>
            <consortium name="The Broad Institute Genome Sequencing Center for Infectious Disease"/>
            <person name="Wu L."/>
            <person name="Ma J."/>
        </authorList>
    </citation>
    <scope>NUCLEOTIDE SEQUENCE [LARGE SCALE GENOMIC DNA]</scope>
    <source>
        <strain evidence="2">JCM 17326</strain>
    </source>
</reference>
<dbReference type="InterPro" id="IPR036102">
    <property type="entry name" value="OsmC/Ohrsf"/>
</dbReference>
<dbReference type="Pfam" id="PF02566">
    <property type="entry name" value="OsmC"/>
    <property type="match status" value="1"/>
</dbReference>